<evidence type="ECO:0000313" key="1">
    <source>
        <dbReference type="EMBL" id="KAF0551527.1"/>
    </source>
</evidence>
<proteinExistence type="predicted"/>
<organism evidence="1 2">
    <name type="scientific">Gigaspora margarita</name>
    <dbReference type="NCBI Taxonomy" id="4874"/>
    <lineage>
        <taxon>Eukaryota</taxon>
        <taxon>Fungi</taxon>
        <taxon>Fungi incertae sedis</taxon>
        <taxon>Mucoromycota</taxon>
        <taxon>Glomeromycotina</taxon>
        <taxon>Glomeromycetes</taxon>
        <taxon>Diversisporales</taxon>
        <taxon>Gigasporaceae</taxon>
        <taxon>Gigaspora</taxon>
    </lineage>
</organism>
<gene>
    <name evidence="1" type="ORF">F8M41_023288</name>
</gene>
<protein>
    <submittedName>
        <fullName evidence="1">Uncharacterized protein</fullName>
    </submittedName>
</protein>
<comment type="caution">
    <text evidence="1">The sequence shown here is derived from an EMBL/GenBank/DDBJ whole genome shotgun (WGS) entry which is preliminary data.</text>
</comment>
<sequence>MNRTPSTYKPIKKAFTISPLTHLERALNNPVLMPKMYFGPGVVTIEKQEFWHGELWQDSLLFGEYKIKRNNDKEIYKAGDFLTYYKQASLFMCRVRGVVMDEIDNNLYKLKVDRVLLHDDLPNICPTDNRHIHGSGKELWNVYHSLGGVYIQFGNMPLDFRKKLKTHFLISFVLFGATFDDFIKPVLQDIKRLESGLIMKTLIGDAWVMGGIGCITADLPQGNNLADVKRHSANHGCRTCNVPNDQYTNFNYNYVYNARFNQQTEDRFIEIEDQQFKTNKERLGVKYGLVKLGPLKILKWDQHIQTPQDTYHSMAGKIFKTPSYQNRNIKQLEYEKNLAVSRLCTCWTIEAKVLKLAFSLSMTKNSYQKLQELFESECKMLLQLFPNNFTNLPNLHVNLHLPQHARNFATLVNTSVGIKEMVHRIFKTMVPHTNRKAIELDLTRRYNTIQALRHLIDSWVDPRFNTQINAINNLAMDPNLHKILSGWYATEGLPVFINNQSGENENDNITIVCHDQNFIDISLSNKWNKSKVESIGLSKNLDVKHLFFQDLCNAYTNYLNSGAALINKRLEF</sequence>
<reference evidence="1 2" key="1">
    <citation type="journal article" date="2019" name="Environ. Microbiol.">
        <title>At the nexus of three kingdoms: the genome of the mycorrhizal fungus Gigaspora margarita provides insights into plant, endobacterial and fungal interactions.</title>
        <authorList>
            <person name="Venice F."/>
            <person name="Ghignone S."/>
            <person name="Salvioli di Fossalunga A."/>
            <person name="Amselem J."/>
            <person name="Novero M."/>
            <person name="Xianan X."/>
            <person name="Sedzielewska Toro K."/>
            <person name="Morin E."/>
            <person name="Lipzen A."/>
            <person name="Grigoriev I.V."/>
            <person name="Henrissat B."/>
            <person name="Martin F.M."/>
            <person name="Bonfante P."/>
        </authorList>
    </citation>
    <scope>NUCLEOTIDE SEQUENCE [LARGE SCALE GENOMIC DNA]</scope>
    <source>
        <strain evidence="1 2">BEG34</strain>
    </source>
</reference>
<keyword evidence="2" id="KW-1185">Reference proteome</keyword>
<dbReference type="OrthoDB" id="2360090at2759"/>
<accession>A0A8H4ETC6</accession>
<name>A0A8H4ETC6_GIGMA</name>
<dbReference type="Proteomes" id="UP000439903">
    <property type="component" value="Unassembled WGS sequence"/>
</dbReference>
<dbReference type="AlphaFoldDB" id="A0A8H4ETC6"/>
<evidence type="ECO:0000313" key="2">
    <source>
        <dbReference type="Proteomes" id="UP000439903"/>
    </source>
</evidence>
<dbReference type="EMBL" id="WTPW01000076">
    <property type="protein sequence ID" value="KAF0551527.1"/>
    <property type="molecule type" value="Genomic_DNA"/>
</dbReference>